<organism evidence="1 2">
    <name type="scientific">Naganishia cerealis</name>
    <dbReference type="NCBI Taxonomy" id="610337"/>
    <lineage>
        <taxon>Eukaryota</taxon>
        <taxon>Fungi</taxon>
        <taxon>Dikarya</taxon>
        <taxon>Basidiomycota</taxon>
        <taxon>Agaricomycotina</taxon>
        <taxon>Tremellomycetes</taxon>
        <taxon>Filobasidiales</taxon>
        <taxon>Filobasidiaceae</taxon>
        <taxon>Naganishia</taxon>
    </lineage>
</organism>
<name>A0ACC2VA41_9TREE</name>
<keyword evidence="2" id="KW-1185">Reference proteome</keyword>
<reference evidence="1" key="1">
    <citation type="submission" date="2023-04" db="EMBL/GenBank/DDBJ databases">
        <title>Draft Genome sequencing of Naganishia species isolated from polar environments using Oxford Nanopore Technology.</title>
        <authorList>
            <person name="Leo P."/>
            <person name="Venkateswaran K."/>
        </authorList>
    </citation>
    <scope>NUCLEOTIDE SEQUENCE</scope>
    <source>
        <strain evidence="1">MNA-CCFEE 5261</strain>
    </source>
</reference>
<sequence length="111" mass="12474">MSSRALLAYRAALRATRISFQQDNDVLLAARKQIRDGFEASRNSDNAEEEIVKMNEISKFLVLNIVQGEKQGDGKYFLKFHDQTELGDNETIKQNHKANMGSLAGAKAKCR</sequence>
<comment type="caution">
    <text evidence="1">The sequence shown here is derived from an EMBL/GenBank/DDBJ whole genome shotgun (WGS) entry which is preliminary data.</text>
</comment>
<accession>A0ACC2VA41</accession>
<dbReference type="Proteomes" id="UP001241377">
    <property type="component" value="Unassembled WGS sequence"/>
</dbReference>
<evidence type="ECO:0000313" key="1">
    <source>
        <dbReference type="EMBL" id="KAJ9096234.1"/>
    </source>
</evidence>
<proteinExistence type="predicted"/>
<protein>
    <submittedName>
        <fullName evidence="1">Mitochondrial zinc maintenance protein 1, mitochondrial</fullName>
    </submittedName>
</protein>
<evidence type="ECO:0000313" key="2">
    <source>
        <dbReference type="Proteomes" id="UP001241377"/>
    </source>
</evidence>
<dbReference type="EMBL" id="JASBWR010000094">
    <property type="protein sequence ID" value="KAJ9096234.1"/>
    <property type="molecule type" value="Genomic_DNA"/>
</dbReference>
<gene>
    <name evidence="1" type="primary">MZM1</name>
    <name evidence="1" type="ORF">QFC19_007198</name>
</gene>